<sequence>MKPKTIPWTFKNWIANFNGVDLPIGDLAQDISRDPNFPDSEDREELRSYLSSKAKHHAVIETFETVWDFYQASR</sequence>
<accession>A0AA95IDQ1</accession>
<dbReference type="Pfam" id="PF06855">
    <property type="entry name" value="YozE_SAM_like"/>
    <property type="match status" value="1"/>
</dbReference>
<proteinExistence type="predicted"/>
<dbReference type="Gene3D" id="1.10.150.260">
    <property type="entry name" value="YozE SAM-like"/>
    <property type="match status" value="1"/>
</dbReference>
<evidence type="ECO:0000313" key="3">
    <source>
        <dbReference type="Proteomes" id="UP001177943"/>
    </source>
</evidence>
<dbReference type="InterPro" id="IPR036806">
    <property type="entry name" value="YozE_SAM-like_sf"/>
</dbReference>
<evidence type="ECO:0000313" key="2">
    <source>
        <dbReference type="EMBL" id="WHX50523.1"/>
    </source>
</evidence>
<dbReference type="Proteomes" id="UP001177943">
    <property type="component" value="Chromosome"/>
</dbReference>
<reference evidence="2" key="1">
    <citation type="submission" date="2023-05" db="EMBL/GenBank/DDBJ databases">
        <title>Comparative genomics of Bacillaceae isolates and their secondary metabolite potential.</title>
        <authorList>
            <person name="Song L."/>
            <person name="Nielsen L.J."/>
            <person name="Mohite O."/>
            <person name="Xu X."/>
            <person name="Weber T."/>
            <person name="Kovacs A.T."/>
        </authorList>
    </citation>
    <scope>NUCLEOTIDE SEQUENCE</scope>
    <source>
        <strain evidence="2">B2_4</strain>
    </source>
</reference>
<dbReference type="AlphaFoldDB" id="A0AA95IDQ1"/>
<dbReference type="SUPFAM" id="SSF140652">
    <property type="entry name" value="YozE-like"/>
    <property type="match status" value="1"/>
</dbReference>
<dbReference type="InterPro" id="IPR023089">
    <property type="entry name" value="YozE_SAM-like"/>
</dbReference>
<dbReference type="KEGG" id="pwn:QNH46_07710"/>
<dbReference type="RefSeq" id="WP_283927584.1">
    <property type="nucleotide sequence ID" value="NZ_CP126084.1"/>
</dbReference>
<gene>
    <name evidence="2" type="ORF">QNH46_07710</name>
</gene>
<evidence type="ECO:0000259" key="1">
    <source>
        <dbReference type="Pfam" id="PF06855"/>
    </source>
</evidence>
<feature type="domain" description="YozE SAM-like" evidence="1">
    <location>
        <begin position="9"/>
        <end position="71"/>
    </location>
</feature>
<name>A0AA95IDQ1_9BACL</name>
<dbReference type="EMBL" id="CP126084">
    <property type="protein sequence ID" value="WHX50523.1"/>
    <property type="molecule type" value="Genomic_DNA"/>
</dbReference>
<protein>
    <submittedName>
        <fullName evidence="2">YozE family protein</fullName>
    </submittedName>
</protein>
<organism evidence="2 3">
    <name type="scientific">Paenibacillus woosongensis</name>
    <dbReference type="NCBI Taxonomy" id="307580"/>
    <lineage>
        <taxon>Bacteria</taxon>
        <taxon>Bacillati</taxon>
        <taxon>Bacillota</taxon>
        <taxon>Bacilli</taxon>
        <taxon>Bacillales</taxon>
        <taxon>Paenibacillaceae</taxon>
        <taxon>Paenibacillus</taxon>
    </lineage>
</organism>